<comment type="caution">
    <text evidence="1">The sequence shown here is derived from an EMBL/GenBank/DDBJ whole genome shotgun (WGS) entry which is preliminary data.</text>
</comment>
<evidence type="ECO:0000313" key="2">
    <source>
        <dbReference type="Proteomes" id="UP000730618"/>
    </source>
</evidence>
<name>A0ABM8VIV1_9BACL</name>
<evidence type="ECO:0008006" key="3">
    <source>
        <dbReference type="Google" id="ProtNLM"/>
    </source>
</evidence>
<organism evidence="1 2">
    <name type="scientific">Paenibacillus allorhizosphaerae</name>
    <dbReference type="NCBI Taxonomy" id="2849866"/>
    <lineage>
        <taxon>Bacteria</taxon>
        <taxon>Bacillati</taxon>
        <taxon>Bacillota</taxon>
        <taxon>Bacilli</taxon>
        <taxon>Bacillales</taxon>
        <taxon>Paenibacillaceae</taxon>
        <taxon>Paenibacillus</taxon>
    </lineage>
</organism>
<dbReference type="EMBL" id="CAJVCE010000008">
    <property type="protein sequence ID" value="CAG7643971.1"/>
    <property type="molecule type" value="Genomic_DNA"/>
</dbReference>
<keyword evidence="2" id="KW-1185">Reference proteome</keyword>
<proteinExistence type="predicted"/>
<reference evidence="1 2" key="1">
    <citation type="submission" date="2021-06" db="EMBL/GenBank/DDBJ databases">
        <authorList>
            <person name="Criscuolo A."/>
        </authorList>
    </citation>
    <scope>NUCLEOTIDE SEQUENCE [LARGE SCALE GENOMIC DNA]</scope>
    <source>
        <strain evidence="2">CIP 111802</strain>
    </source>
</reference>
<dbReference type="InterPro" id="IPR003961">
    <property type="entry name" value="FN3_dom"/>
</dbReference>
<dbReference type="RefSeq" id="WP_218099447.1">
    <property type="nucleotide sequence ID" value="NZ_CAJVCE010000008.1"/>
</dbReference>
<sequence>MEWADSMQTGQAGVAARFVDQDNHIRFVYDRTDKQYKQIKVVQGKKQVLASKKESGDQKWLYMYVTVDGNNIYAKLNNEGTVLRAADSSLPAGKFALYSSGPGSWFDTARMYTPNTSSYIVYRSVQPDTGFEVITEGIRETAYTDSGLPDGQRYYYKVKAMNELGESYSFSSTIRKN</sequence>
<evidence type="ECO:0000313" key="1">
    <source>
        <dbReference type="EMBL" id="CAG7643971.1"/>
    </source>
</evidence>
<protein>
    <recommendedName>
        <fullName evidence="3">Fibronectin type-III domain-containing protein</fullName>
    </recommendedName>
</protein>
<accession>A0ABM8VIV1</accession>
<dbReference type="Proteomes" id="UP000730618">
    <property type="component" value="Unassembled WGS sequence"/>
</dbReference>
<dbReference type="CDD" id="cd00063">
    <property type="entry name" value="FN3"/>
    <property type="match status" value="1"/>
</dbReference>
<gene>
    <name evidence="1" type="ORF">PAECIP111802_03123</name>
</gene>